<dbReference type="EMBL" id="JADBEM010000001">
    <property type="protein sequence ID" value="MBE1613009.1"/>
    <property type="molecule type" value="Genomic_DNA"/>
</dbReference>
<keyword evidence="1" id="KW-0812">Transmembrane</keyword>
<proteinExistence type="predicted"/>
<accession>A0A927RF67</accession>
<keyword evidence="1" id="KW-1133">Transmembrane helix</keyword>
<evidence type="ECO:0000313" key="4">
    <source>
        <dbReference type="Proteomes" id="UP000638648"/>
    </source>
</evidence>
<feature type="domain" description="DUF6458" evidence="2">
    <location>
        <begin position="1"/>
        <end position="62"/>
    </location>
</feature>
<dbReference type="Pfam" id="PF20059">
    <property type="entry name" value="DUF6458"/>
    <property type="match status" value="1"/>
</dbReference>
<protein>
    <submittedName>
        <fullName evidence="3">Na+/proline symporter</fullName>
    </submittedName>
</protein>
<dbReference type="Proteomes" id="UP000638648">
    <property type="component" value="Unassembled WGS sequence"/>
</dbReference>
<dbReference type="RefSeq" id="WP_192755953.1">
    <property type="nucleotide sequence ID" value="NZ_BAABJL010000081.1"/>
</dbReference>
<dbReference type="InterPro" id="IPR045597">
    <property type="entry name" value="DUF6458"/>
</dbReference>
<gene>
    <name evidence="3" type="ORF">HEB94_009857</name>
</gene>
<keyword evidence="1" id="KW-0472">Membrane</keyword>
<keyword evidence="4" id="KW-1185">Reference proteome</keyword>
<comment type="caution">
    <text evidence="3">The sequence shown here is derived from an EMBL/GenBank/DDBJ whole genome shotgun (WGS) entry which is preliminary data.</text>
</comment>
<evidence type="ECO:0000313" key="3">
    <source>
        <dbReference type="EMBL" id="MBE1613009.1"/>
    </source>
</evidence>
<name>A0A927RF67_9ACTN</name>
<evidence type="ECO:0000256" key="1">
    <source>
        <dbReference type="SAM" id="Phobius"/>
    </source>
</evidence>
<reference evidence="3" key="1">
    <citation type="submission" date="2020-10" db="EMBL/GenBank/DDBJ databases">
        <title>Sequencing the genomes of 1000 actinobacteria strains.</title>
        <authorList>
            <person name="Klenk H.-P."/>
        </authorList>
    </citation>
    <scope>NUCLEOTIDE SEQUENCE</scope>
    <source>
        <strain evidence="3">DSM 45354</strain>
    </source>
</reference>
<dbReference type="AlphaFoldDB" id="A0A927RF67"/>
<sequence length="77" mass="8179">MGIGVSILLIAVGAILAFAVDYDISGLELSVVGWILLIVGVLGIILTLVIWGPRRRAATARVEERRVYDDGPPPPAL</sequence>
<feature type="transmembrane region" description="Helical" evidence="1">
    <location>
        <begin position="29"/>
        <end position="51"/>
    </location>
</feature>
<evidence type="ECO:0000259" key="2">
    <source>
        <dbReference type="Pfam" id="PF20059"/>
    </source>
</evidence>
<organism evidence="3 4">
    <name type="scientific">Actinopolymorpha pittospori</name>
    <dbReference type="NCBI Taxonomy" id="648752"/>
    <lineage>
        <taxon>Bacteria</taxon>
        <taxon>Bacillati</taxon>
        <taxon>Actinomycetota</taxon>
        <taxon>Actinomycetes</taxon>
        <taxon>Propionibacteriales</taxon>
        <taxon>Actinopolymorphaceae</taxon>
        <taxon>Actinopolymorpha</taxon>
    </lineage>
</organism>